<dbReference type="SUPFAM" id="SSF55729">
    <property type="entry name" value="Acyl-CoA N-acyltransferases (Nat)"/>
    <property type="match status" value="1"/>
</dbReference>
<evidence type="ECO:0000259" key="1">
    <source>
        <dbReference type="PROSITE" id="PS51186"/>
    </source>
</evidence>
<reference evidence="2" key="1">
    <citation type="submission" date="2020-08" db="EMBL/GenBank/DDBJ databases">
        <title>Genomic Encyclopedia of Type Strains, Phase IV (KMG-IV): sequencing the most valuable type-strain genomes for metagenomic binning, comparative biology and taxonomic classification.</title>
        <authorList>
            <person name="Goeker M."/>
        </authorList>
    </citation>
    <scope>NUCLEOTIDE SEQUENCE [LARGE SCALE GENOMIC DNA]</scope>
    <source>
        <strain evidence="2">DSM 105720</strain>
    </source>
</reference>
<accession>A0A840D5V0</accession>
<dbReference type="CDD" id="cd04301">
    <property type="entry name" value="NAT_SF"/>
    <property type="match status" value="1"/>
</dbReference>
<dbReference type="InterPro" id="IPR016181">
    <property type="entry name" value="Acyl_CoA_acyltransferase"/>
</dbReference>
<dbReference type="AlphaFoldDB" id="A0A840D5V0"/>
<keyword evidence="3" id="KW-1185">Reference proteome</keyword>
<feature type="domain" description="N-acetyltransferase" evidence="1">
    <location>
        <begin position="80"/>
        <end position="231"/>
    </location>
</feature>
<keyword evidence="2" id="KW-0012">Acyltransferase</keyword>
<dbReference type="Pfam" id="PF00583">
    <property type="entry name" value="Acetyltransf_1"/>
    <property type="match status" value="1"/>
</dbReference>
<dbReference type="EMBL" id="JACIER010000006">
    <property type="protein sequence ID" value="MBB4044035.1"/>
    <property type="molecule type" value="Genomic_DNA"/>
</dbReference>
<gene>
    <name evidence="2" type="ORF">GGR06_001824</name>
</gene>
<proteinExistence type="predicted"/>
<organism evidence="2 3">
    <name type="scientific">Bacteroides reticulotermitis</name>
    <dbReference type="NCBI Taxonomy" id="1133319"/>
    <lineage>
        <taxon>Bacteria</taxon>
        <taxon>Pseudomonadati</taxon>
        <taxon>Bacteroidota</taxon>
        <taxon>Bacteroidia</taxon>
        <taxon>Bacteroidales</taxon>
        <taxon>Bacteroidaceae</taxon>
        <taxon>Bacteroides</taxon>
    </lineage>
</organism>
<dbReference type="Proteomes" id="UP000560658">
    <property type="component" value="Unassembled WGS sequence"/>
</dbReference>
<name>A0A840D5V0_9BACE</name>
<dbReference type="RefSeq" id="WP_044160432.1">
    <property type="nucleotide sequence ID" value="NZ_JACIER010000006.1"/>
</dbReference>
<protein>
    <submittedName>
        <fullName evidence="2">dTDP-4-amino-4,6-dideoxy-D-galactose acyltransferase</fullName>
        <ecNumber evidence="2">2.3.1.210</ecNumber>
    </submittedName>
</protein>
<evidence type="ECO:0000313" key="3">
    <source>
        <dbReference type="Proteomes" id="UP000560658"/>
    </source>
</evidence>
<dbReference type="Gene3D" id="3.40.630.30">
    <property type="match status" value="1"/>
</dbReference>
<keyword evidence="2" id="KW-0808">Transferase</keyword>
<evidence type="ECO:0000313" key="2">
    <source>
        <dbReference type="EMBL" id="MBB4044035.1"/>
    </source>
</evidence>
<dbReference type="GO" id="GO:0016747">
    <property type="term" value="F:acyltransferase activity, transferring groups other than amino-acyl groups"/>
    <property type="evidence" value="ECO:0007669"/>
    <property type="project" value="InterPro"/>
</dbReference>
<dbReference type="PROSITE" id="PS51186">
    <property type="entry name" value="GNAT"/>
    <property type="match status" value="1"/>
</dbReference>
<dbReference type="EC" id="2.3.1.210" evidence="2"/>
<dbReference type="InterPro" id="IPR000182">
    <property type="entry name" value="GNAT_dom"/>
</dbReference>
<sequence>MPIERLSWDSQFFGIEVGSTSRKQLLAVSDDEINKYDLLYLMEENPVEGDTFLLDRNNLLVDCKLIYSKRVSNLAFFTHYVINECKDYCMVSEQLYQLAYLSGEYSRYKLDTNFALDKFEKMYRMWVDNSISGEMADYLYYIEDRGRICAFVTLKITSEKGVIGLIATDEYARGKGFGKALVLKCEQTLRLKRIRLLEVATQINNHIACKFYEKCGMSVVERTFIYHSWKY</sequence>
<comment type="caution">
    <text evidence="2">The sequence shown here is derived from an EMBL/GenBank/DDBJ whole genome shotgun (WGS) entry which is preliminary data.</text>
</comment>